<dbReference type="EMBL" id="LGRX02032617">
    <property type="protein sequence ID" value="KAK3243838.1"/>
    <property type="molecule type" value="Genomic_DNA"/>
</dbReference>
<keyword evidence="3" id="KW-1185">Reference proteome</keyword>
<dbReference type="PANTHER" id="PTHR33064">
    <property type="entry name" value="POL PROTEIN"/>
    <property type="match status" value="1"/>
</dbReference>
<organism evidence="2 3">
    <name type="scientific">Cymbomonas tetramitiformis</name>
    <dbReference type="NCBI Taxonomy" id="36881"/>
    <lineage>
        <taxon>Eukaryota</taxon>
        <taxon>Viridiplantae</taxon>
        <taxon>Chlorophyta</taxon>
        <taxon>Pyramimonadophyceae</taxon>
        <taxon>Pyramimonadales</taxon>
        <taxon>Pyramimonadaceae</taxon>
        <taxon>Cymbomonas</taxon>
    </lineage>
</organism>
<sequence length="1167" mass="127369">MPEHYSVLEPWAYKGIYRPCLAAASGRLNAWHFRRPAGSLSMEMLVTRLRKGLKRKSTTEVRVALQRMKDVGGRMRTSTTPARRYKRRYELTNITDKMNLMCLQPQVPAHHTPLGTLPLPSRQQRLMDHVSAQLHEPRGAHGTGKSSPQVHALDLAVPRALLCLCLAWDEMSPAEHTDALEQKGPVGHRTWEAEGLLRLRSRQRGSPAEESLAVIGSAPSYPWATGDVGGNSVGVPSAAVSATGTIPGSGGDIPGMPDAWCSLYRVHQYRERQAAVAPAEVRQDLFGEQQERHKSREATELGADVPVAAVEDEPLVRDSSPEVHDIDLTQQLARANDPQQVDVVLGGEWLRSLSPIVLDYSGHGSVSFARRMKGGGKQLVTIAGCNPDKSAGGRGGDCAGLIDEVFLTAVQLRKHLLYAETRRLAGDTSCQPAWLMMARKDGGEHESAYAAIATGDHPDSDLTAADAEAVDTACLSVETVADAAETHPVRRPEQPTASAQPAKVEPPDTGGTAKDIPQDTKDTKVSPHWRAKFQALFEEFSEKLRDALPDISKLRRSLEDEARVTLKADKEGGPPFRRPYRMSVEELRQLRERIEQLVEKGYIRPSASPYAAPCLMVPKPGQPNNLRLVVATHFSSFDAVDGFWQVTMAEEDVEKTAFTTQMGSYEWLEHYENVRTFLQTCREKGVYLKASKVQMLKESLKFLGHTLSSEGCRPQHGKVAAVRDWPALENATHVRQFLGLVGTVVKASREGAEPTPGTVVQIMDLVEITQPRPSPREGLQEAGILDAKSDLPKDPLSVLDAPDLFIEGPALGTLPRLAEVDSWLDAVDTLQLAELAMESHADAGGVQEHLDADLPTEVTTDAGGVQEHLGADLLTEVTTDAGGVQACPGADLLTEVTADAGVVRACPGADLLTKVTADAGGVQACPGVGLPVKVKSGAGGVPECPGADLPVEATAAPMKREWRLDPENTSAVFLLPDIQSRMPQWRKLFRRAGMRIEEDIPTHDSDGNPNQLFAETDGKPHDLPWPMLVVYAPPSRSRPQRIRHPRVLPVVVDTGKAARTRDARGTTTTGYFLEALRDEYAREGPLRTLRQQVQDEPHRHSKHLRIVGDVLWRVSAGHCQLVLGEDSPLREIVFREAPDSLQLVTRGVTRRWRESSGGSGGRTPLTT</sequence>
<proteinExistence type="predicted"/>
<protein>
    <submittedName>
        <fullName evidence="2">Uncharacterized protein</fullName>
    </submittedName>
</protein>
<dbReference type="AlphaFoldDB" id="A0AAE0BVY6"/>
<dbReference type="SUPFAM" id="SSF56672">
    <property type="entry name" value="DNA/RNA polymerases"/>
    <property type="match status" value="1"/>
</dbReference>
<dbReference type="Proteomes" id="UP001190700">
    <property type="component" value="Unassembled WGS sequence"/>
</dbReference>
<feature type="region of interest" description="Disordered" evidence="1">
    <location>
        <begin position="484"/>
        <end position="525"/>
    </location>
</feature>
<dbReference type="InterPro" id="IPR043502">
    <property type="entry name" value="DNA/RNA_pol_sf"/>
</dbReference>
<feature type="compositionally biased region" description="Basic and acidic residues" evidence="1">
    <location>
        <begin position="516"/>
        <end position="525"/>
    </location>
</feature>
<dbReference type="CDD" id="cd01647">
    <property type="entry name" value="RT_LTR"/>
    <property type="match status" value="1"/>
</dbReference>
<evidence type="ECO:0000256" key="1">
    <source>
        <dbReference type="SAM" id="MobiDB-lite"/>
    </source>
</evidence>
<evidence type="ECO:0000313" key="3">
    <source>
        <dbReference type="Proteomes" id="UP001190700"/>
    </source>
</evidence>
<comment type="caution">
    <text evidence="2">The sequence shown here is derived from an EMBL/GenBank/DDBJ whole genome shotgun (WGS) entry which is preliminary data.</text>
</comment>
<dbReference type="Gene3D" id="3.30.70.270">
    <property type="match status" value="1"/>
</dbReference>
<reference evidence="2 3" key="1">
    <citation type="journal article" date="2015" name="Genome Biol. Evol.">
        <title>Comparative Genomics of a Bacterivorous Green Alga Reveals Evolutionary Causalities and Consequences of Phago-Mixotrophic Mode of Nutrition.</title>
        <authorList>
            <person name="Burns J.A."/>
            <person name="Paasch A."/>
            <person name="Narechania A."/>
            <person name="Kim E."/>
        </authorList>
    </citation>
    <scope>NUCLEOTIDE SEQUENCE [LARGE SCALE GENOMIC DNA]</scope>
    <source>
        <strain evidence="2 3">PLY_AMNH</strain>
    </source>
</reference>
<dbReference type="Gene3D" id="3.10.10.10">
    <property type="entry name" value="HIV Type 1 Reverse Transcriptase, subunit A, domain 1"/>
    <property type="match status" value="1"/>
</dbReference>
<dbReference type="InterPro" id="IPR051320">
    <property type="entry name" value="Viral_Replic_Matur_Polypro"/>
</dbReference>
<feature type="compositionally biased region" description="Basic and acidic residues" evidence="1">
    <location>
        <begin position="484"/>
        <end position="493"/>
    </location>
</feature>
<name>A0AAE0BVY6_9CHLO</name>
<dbReference type="InterPro" id="IPR043128">
    <property type="entry name" value="Rev_trsase/Diguanyl_cyclase"/>
</dbReference>
<gene>
    <name evidence="2" type="ORF">CYMTET_46525</name>
</gene>
<evidence type="ECO:0000313" key="2">
    <source>
        <dbReference type="EMBL" id="KAK3243838.1"/>
    </source>
</evidence>
<dbReference type="PANTHER" id="PTHR33064:SF37">
    <property type="entry name" value="RIBONUCLEASE H"/>
    <property type="match status" value="1"/>
</dbReference>
<accession>A0AAE0BVY6</accession>